<keyword evidence="2" id="KW-0732">Signal</keyword>
<dbReference type="PANTHER" id="PTHR47151:SF2">
    <property type="entry name" value="AMINO ACID BINDING PROTEIN"/>
    <property type="match status" value="1"/>
</dbReference>
<comment type="caution">
    <text evidence="4">The sequence shown here is derived from an EMBL/GenBank/DDBJ whole genome shotgun (WGS) entry which is preliminary data.</text>
</comment>
<comment type="similarity">
    <text evidence="1">Belongs to the leucine-binding protein family.</text>
</comment>
<reference evidence="4 5" key="1">
    <citation type="submission" date="2017-06" db="EMBL/GenBank/DDBJ databases">
        <title>Herbaspirillum phytohormonus sp. nov., isolated from the root nodule of Robinia pseudoacacia in lead-zinc mine.</title>
        <authorList>
            <person name="Fan M."/>
            <person name="Lin Y."/>
        </authorList>
    </citation>
    <scope>NUCLEOTIDE SEQUENCE [LARGE SCALE GENOMIC DNA]</scope>
    <source>
        <strain evidence="4 5">HZ10</strain>
    </source>
</reference>
<protein>
    <recommendedName>
        <fullName evidence="3">Leucine-binding protein domain-containing protein</fullName>
    </recommendedName>
</protein>
<gene>
    <name evidence="4" type="ORF">CEJ42_03530</name>
</gene>
<dbReference type="CDD" id="cd06342">
    <property type="entry name" value="PBP1_ABC_LIVBP-like"/>
    <property type="match status" value="1"/>
</dbReference>
<dbReference type="PANTHER" id="PTHR47151">
    <property type="entry name" value="LEU/ILE/VAL-BINDING ABC TRANSPORTER SUBUNIT"/>
    <property type="match status" value="1"/>
</dbReference>
<name>A0A246WVN5_9BURK</name>
<dbReference type="InterPro" id="IPR028082">
    <property type="entry name" value="Peripla_BP_I"/>
</dbReference>
<evidence type="ECO:0000313" key="4">
    <source>
        <dbReference type="EMBL" id="OWY31139.1"/>
    </source>
</evidence>
<evidence type="ECO:0000256" key="1">
    <source>
        <dbReference type="ARBA" id="ARBA00010062"/>
    </source>
</evidence>
<sequence length="408" mass="43594">MRRLHPSMYTDGSFEDSVRGRSMRTSIASRRAAHRPFTLFHLAVLAGALSLLLPGAAAAEDVVIGWAGPEQQPHARALKQGVELAIAEANERGLTVQGRRLSFKLLAYNDSGNPNVAPFAARSLVAGKAVAVIGHYTTETTIAGAQVYAETGVPELAVFAPSPRLTQLGYKNVFQLIGNIADATAYMATAVAQMDGGKRVAVAYNGSIMGATVADAVDREMQKHGTALAGRVSISARTSDFNAVLKMLDGGKADILYFAGIQEQALALSQRLRGANLTVQLMLSGGAFNPHFYANAGGYGEGTLLMAHNRPESQQPGFPRFEKAYVARFHAPVMPYVANAYDATGMVIEAIRRGGSVEPATISATLHAMSYDGVTGRIAFDADGRLENPSYTLYEVSQKKWKVVRSFP</sequence>
<dbReference type="AlphaFoldDB" id="A0A246WVN5"/>
<dbReference type="Proteomes" id="UP000197596">
    <property type="component" value="Unassembled WGS sequence"/>
</dbReference>
<dbReference type="Pfam" id="PF13458">
    <property type="entry name" value="Peripla_BP_6"/>
    <property type="match status" value="1"/>
</dbReference>
<proteinExistence type="inferred from homology"/>
<dbReference type="InterPro" id="IPR028081">
    <property type="entry name" value="Leu-bd"/>
</dbReference>
<dbReference type="EMBL" id="NJGU01000001">
    <property type="protein sequence ID" value="OWY31139.1"/>
    <property type="molecule type" value="Genomic_DNA"/>
</dbReference>
<evidence type="ECO:0000313" key="5">
    <source>
        <dbReference type="Proteomes" id="UP000197596"/>
    </source>
</evidence>
<evidence type="ECO:0000259" key="3">
    <source>
        <dbReference type="Pfam" id="PF13458"/>
    </source>
</evidence>
<evidence type="ECO:0000256" key="2">
    <source>
        <dbReference type="ARBA" id="ARBA00022729"/>
    </source>
</evidence>
<feature type="domain" description="Leucine-binding protein" evidence="3">
    <location>
        <begin position="73"/>
        <end position="397"/>
    </location>
</feature>
<dbReference type="SUPFAM" id="SSF53822">
    <property type="entry name" value="Periplasmic binding protein-like I"/>
    <property type="match status" value="1"/>
</dbReference>
<dbReference type="Gene3D" id="3.40.50.2300">
    <property type="match status" value="2"/>
</dbReference>
<accession>A0A246WVN5</accession>
<organism evidence="4 5">
    <name type="scientific">Herbaspirillum robiniae</name>
    <dbReference type="NCBI Taxonomy" id="2014887"/>
    <lineage>
        <taxon>Bacteria</taxon>
        <taxon>Pseudomonadati</taxon>
        <taxon>Pseudomonadota</taxon>
        <taxon>Betaproteobacteria</taxon>
        <taxon>Burkholderiales</taxon>
        <taxon>Oxalobacteraceae</taxon>
        <taxon>Herbaspirillum</taxon>
    </lineage>
</organism>